<feature type="compositionally biased region" description="Low complexity" evidence="1">
    <location>
        <begin position="49"/>
        <end position="83"/>
    </location>
</feature>
<evidence type="ECO:0000256" key="1">
    <source>
        <dbReference type="SAM" id="MobiDB-lite"/>
    </source>
</evidence>
<keyword evidence="3" id="KW-1185">Reference proteome</keyword>
<dbReference type="RefSeq" id="XP_064672001.1">
    <property type="nucleotide sequence ID" value="XM_064810679.1"/>
</dbReference>
<comment type="caution">
    <text evidence="2">The sequence shown here is derived from an EMBL/GenBank/DDBJ whole genome shotgun (WGS) entry which is preliminary data.</text>
</comment>
<accession>A0AAN6THB0</accession>
<protein>
    <submittedName>
        <fullName evidence="2">Uncharacterized protein</fullName>
    </submittedName>
</protein>
<evidence type="ECO:0000313" key="3">
    <source>
        <dbReference type="Proteomes" id="UP001302812"/>
    </source>
</evidence>
<feature type="non-terminal residue" evidence="2">
    <location>
        <position position="149"/>
    </location>
</feature>
<name>A0AAN6THB0_9PEZI</name>
<organism evidence="2 3">
    <name type="scientific">Canariomyces notabilis</name>
    <dbReference type="NCBI Taxonomy" id="2074819"/>
    <lineage>
        <taxon>Eukaryota</taxon>
        <taxon>Fungi</taxon>
        <taxon>Dikarya</taxon>
        <taxon>Ascomycota</taxon>
        <taxon>Pezizomycotina</taxon>
        <taxon>Sordariomycetes</taxon>
        <taxon>Sordariomycetidae</taxon>
        <taxon>Sordariales</taxon>
        <taxon>Chaetomiaceae</taxon>
        <taxon>Canariomyces</taxon>
    </lineage>
</organism>
<evidence type="ECO:0000313" key="2">
    <source>
        <dbReference type="EMBL" id="KAK4114431.1"/>
    </source>
</evidence>
<reference evidence="2" key="2">
    <citation type="submission" date="2023-05" db="EMBL/GenBank/DDBJ databases">
        <authorList>
            <consortium name="Lawrence Berkeley National Laboratory"/>
            <person name="Steindorff A."/>
            <person name="Hensen N."/>
            <person name="Bonometti L."/>
            <person name="Westerberg I."/>
            <person name="Brannstrom I.O."/>
            <person name="Guillou S."/>
            <person name="Cros-Aarteil S."/>
            <person name="Calhoun S."/>
            <person name="Haridas S."/>
            <person name="Kuo A."/>
            <person name="Mondo S."/>
            <person name="Pangilinan J."/>
            <person name="Riley R."/>
            <person name="Labutti K."/>
            <person name="Andreopoulos B."/>
            <person name="Lipzen A."/>
            <person name="Chen C."/>
            <person name="Yanf M."/>
            <person name="Daum C."/>
            <person name="Ng V."/>
            <person name="Clum A."/>
            <person name="Ohm R."/>
            <person name="Martin F."/>
            <person name="Silar P."/>
            <person name="Natvig D."/>
            <person name="Lalanne C."/>
            <person name="Gautier V."/>
            <person name="Ament-Velasquez S.L."/>
            <person name="Kruys A."/>
            <person name="Hutchinson M.I."/>
            <person name="Powell A.J."/>
            <person name="Barry K."/>
            <person name="Miller A.N."/>
            <person name="Grigoriev I.V."/>
            <person name="Debuchy R."/>
            <person name="Gladieux P."/>
            <person name="Thoren M.H."/>
            <person name="Johannesson H."/>
        </authorList>
    </citation>
    <scope>NUCLEOTIDE SEQUENCE</scope>
    <source>
        <strain evidence="2">CBS 508.74</strain>
    </source>
</reference>
<dbReference type="Proteomes" id="UP001302812">
    <property type="component" value="Unassembled WGS sequence"/>
</dbReference>
<proteinExistence type="predicted"/>
<dbReference type="EMBL" id="MU853336">
    <property type="protein sequence ID" value="KAK4114431.1"/>
    <property type="molecule type" value="Genomic_DNA"/>
</dbReference>
<gene>
    <name evidence="2" type="ORF">N656DRAFT_694693</name>
</gene>
<sequence>LHLVKPCLDLVPWIYSLVFLARLPFLSSPPVLTHAMASYAHSTSSSDNISTPRSISPSSVASARSSHSSISSSKRMSISSSRRISAANPMSSVDIATIEEAMRMANLDTLRGYAQNHYAEVHQYATTEYITQNQALGYQVLNEPMWNKG</sequence>
<feature type="region of interest" description="Disordered" evidence="1">
    <location>
        <begin position="43"/>
        <end position="83"/>
    </location>
</feature>
<dbReference type="GeneID" id="89934804"/>
<reference evidence="2" key="1">
    <citation type="journal article" date="2023" name="Mol. Phylogenet. Evol.">
        <title>Genome-scale phylogeny and comparative genomics of the fungal order Sordariales.</title>
        <authorList>
            <person name="Hensen N."/>
            <person name="Bonometti L."/>
            <person name="Westerberg I."/>
            <person name="Brannstrom I.O."/>
            <person name="Guillou S."/>
            <person name="Cros-Aarteil S."/>
            <person name="Calhoun S."/>
            <person name="Haridas S."/>
            <person name="Kuo A."/>
            <person name="Mondo S."/>
            <person name="Pangilinan J."/>
            <person name="Riley R."/>
            <person name="LaButti K."/>
            <person name="Andreopoulos B."/>
            <person name="Lipzen A."/>
            <person name="Chen C."/>
            <person name="Yan M."/>
            <person name="Daum C."/>
            <person name="Ng V."/>
            <person name="Clum A."/>
            <person name="Steindorff A."/>
            <person name="Ohm R.A."/>
            <person name="Martin F."/>
            <person name="Silar P."/>
            <person name="Natvig D.O."/>
            <person name="Lalanne C."/>
            <person name="Gautier V."/>
            <person name="Ament-Velasquez S.L."/>
            <person name="Kruys A."/>
            <person name="Hutchinson M.I."/>
            <person name="Powell A.J."/>
            <person name="Barry K."/>
            <person name="Miller A.N."/>
            <person name="Grigoriev I.V."/>
            <person name="Debuchy R."/>
            <person name="Gladieux P."/>
            <person name="Hiltunen Thoren M."/>
            <person name="Johannesson H."/>
        </authorList>
    </citation>
    <scope>NUCLEOTIDE SEQUENCE</scope>
    <source>
        <strain evidence="2">CBS 508.74</strain>
    </source>
</reference>
<dbReference type="AlphaFoldDB" id="A0AAN6THB0"/>
<feature type="non-terminal residue" evidence="2">
    <location>
        <position position="1"/>
    </location>
</feature>